<evidence type="ECO:0000313" key="5">
    <source>
        <dbReference type="Proteomes" id="UP000199220"/>
    </source>
</evidence>
<accession>A0A1H5KIF3</accession>
<sequence length="662" mass="74090">MNRNAAKLHVNGDPQTWIGVNYWSRAGGPRMWRDYDREIVLEELTSLRDHGMTVTRSFFYWPDFMPTPDTLDEEMLARYQHFLDLHEQLGMSTIPTFLVGHMSGQNWDPAWRGGRDIFGDVWFVARQAWYVRELTARFAEHPAVAAWLLTNEIPIYGDWKSRGIGTLDAEQVRSWAQILIDAVRAGGGHQPVSVGDGAWGVEITGRDNGFRVREMAELSDFLGPHVYRMETDQVRQNLGAAFICELLDIDGRPVVMEEFGLTSDYVSEEHAGHYYRQILHHTLLAGAAGWLAWNNTDYDALENVEPYSHHPFEMHFGLFDSSGRPKPQALEMRDFARSVEHLGLARTSRPDSDIALVVSSFLEAQYPFTQPEDATTVFDVCRQAYVAAREADLAVGVAREADGLPTDCGLYLLPSAKQLTAPTWSTLRALARDGATVYCSYFQGAHPTQRGSWWPNVDQTFGVRRQSRYGIPEPITDDELRLVFLRDFGGIAAGEELTFAVAGNVHSRAFLPVEPDGAEVIAEDAHGRPALLRHRTGTGAMVLSTYPLEYMAAETPFVNPEPTWRLYAALAAESGTRPAVRVDDPRVIVGELDHEDGRRLTWFLSQSEDELTVHPEVDGAELYDSSAPVTELRLPPYGVQILERRPSMSTGTPPVLTSTATP</sequence>
<dbReference type="EMBL" id="FNTX01000002">
    <property type="protein sequence ID" value="SEE64563.1"/>
    <property type="molecule type" value="Genomic_DNA"/>
</dbReference>
<keyword evidence="5" id="KW-1185">Reference proteome</keyword>
<dbReference type="STRING" id="648782.SAMN04488554_2283"/>
<dbReference type="GO" id="GO:0000272">
    <property type="term" value="P:polysaccharide catabolic process"/>
    <property type="evidence" value="ECO:0007669"/>
    <property type="project" value="InterPro"/>
</dbReference>
<evidence type="ECO:0000259" key="3">
    <source>
        <dbReference type="Pfam" id="PF00150"/>
    </source>
</evidence>
<dbReference type="OrthoDB" id="9800974at2"/>
<dbReference type="Pfam" id="PF00150">
    <property type="entry name" value="Cellulase"/>
    <property type="match status" value="1"/>
</dbReference>
<keyword evidence="1" id="KW-0378">Hydrolase</keyword>
<dbReference type="InterPro" id="IPR017853">
    <property type="entry name" value="GH"/>
</dbReference>
<reference evidence="5" key="1">
    <citation type="submission" date="2016-10" db="EMBL/GenBank/DDBJ databases">
        <authorList>
            <person name="Varghese N."/>
            <person name="Submissions S."/>
        </authorList>
    </citation>
    <scope>NUCLEOTIDE SEQUENCE [LARGE SCALE GENOMIC DNA]</scope>
    <source>
        <strain evidence="5">DSM 21368</strain>
    </source>
</reference>
<organism evidence="4 5">
    <name type="scientific">Ruania alba</name>
    <dbReference type="NCBI Taxonomy" id="648782"/>
    <lineage>
        <taxon>Bacteria</taxon>
        <taxon>Bacillati</taxon>
        <taxon>Actinomycetota</taxon>
        <taxon>Actinomycetes</taxon>
        <taxon>Micrococcales</taxon>
        <taxon>Ruaniaceae</taxon>
        <taxon>Ruania</taxon>
    </lineage>
</organism>
<evidence type="ECO:0000256" key="2">
    <source>
        <dbReference type="ARBA" id="ARBA00023295"/>
    </source>
</evidence>
<feature type="domain" description="Glycoside hydrolase family 5" evidence="3">
    <location>
        <begin position="44"/>
        <end position="296"/>
    </location>
</feature>
<evidence type="ECO:0000256" key="1">
    <source>
        <dbReference type="ARBA" id="ARBA00022801"/>
    </source>
</evidence>
<dbReference type="Proteomes" id="UP000199220">
    <property type="component" value="Unassembled WGS sequence"/>
</dbReference>
<keyword evidence="2" id="KW-0326">Glycosidase</keyword>
<dbReference type="Gene3D" id="3.20.20.80">
    <property type="entry name" value="Glycosidases"/>
    <property type="match status" value="1"/>
</dbReference>
<dbReference type="InterPro" id="IPR029062">
    <property type="entry name" value="Class_I_gatase-like"/>
</dbReference>
<evidence type="ECO:0000313" key="4">
    <source>
        <dbReference type="EMBL" id="SEE64563.1"/>
    </source>
</evidence>
<dbReference type="RefSeq" id="WP_089773266.1">
    <property type="nucleotide sequence ID" value="NZ_FNTX01000002.1"/>
</dbReference>
<dbReference type="Gene3D" id="3.40.50.880">
    <property type="match status" value="1"/>
</dbReference>
<gene>
    <name evidence="4" type="ORF">SAMN04488554_2283</name>
</gene>
<name>A0A1H5KIF3_9MICO</name>
<proteinExistence type="predicted"/>
<dbReference type="AlphaFoldDB" id="A0A1H5KIF3"/>
<protein>
    <submittedName>
        <fullName evidence="4">Endo-1,4-beta-mannosidase</fullName>
    </submittedName>
</protein>
<dbReference type="GO" id="GO:0004553">
    <property type="term" value="F:hydrolase activity, hydrolyzing O-glycosyl compounds"/>
    <property type="evidence" value="ECO:0007669"/>
    <property type="project" value="InterPro"/>
</dbReference>
<dbReference type="InterPro" id="IPR001547">
    <property type="entry name" value="Glyco_hydro_5"/>
</dbReference>
<dbReference type="SUPFAM" id="SSF51445">
    <property type="entry name" value="(Trans)glycosidases"/>
    <property type="match status" value="1"/>
</dbReference>